<dbReference type="GO" id="GO:0005524">
    <property type="term" value="F:ATP binding"/>
    <property type="evidence" value="ECO:0007669"/>
    <property type="project" value="UniProtKB-UniRule"/>
</dbReference>
<evidence type="ECO:0000259" key="14">
    <source>
        <dbReference type="SMART" id="SM00836"/>
    </source>
</evidence>
<dbReference type="Gene3D" id="3.30.1360.70">
    <property type="entry name" value="Arginyl tRNA synthetase N-terminal domain"/>
    <property type="match status" value="1"/>
</dbReference>
<dbReference type="GO" id="GO:0005737">
    <property type="term" value="C:cytoplasm"/>
    <property type="evidence" value="ECO:0007669"/>
    <property type="project" value="UniProtKB-SubCell"/>
</dbReference>
<keyword evidence="7 11" id="KW-0067">ATP-binding</keyword>
<keyword evidence="17" id="KW-1185">Reference proteome</keyword>
<dbReference type="NCBIfam" id="TIGR00456">
    <property type="entry name" value="argS"/>
    <property type="match status" value="1"/>
</dbReference>
<evidence type="ECO:0000256" key="1">
    <source>
        <dbReference type="ARBA" id="ARBA00004496"/>
    </source>
</evidence>
<dbReference type="Gene3D" id="3.40.50.620">
    <property type="entry name" value="HUPs"/>
    <property type="match status" value="1"/>
</dbReference>
<keyword evidence="4 11" id="KW-0963">Cytoplasm</keyword>
<evidence type="ECO:0000256" key="11">
    <source>
        <dbReference type="HAMAP-Rule" id="MF_00123"/>
    </source>
</evidence>
<dbReference type="GO" id="GO:0004814">
    <property type="term" value="F:arginine-tRNA ligase activity"/>
    <property type="evidence" value="ECO:0007669"/>
    <property type="project" value="UniProtKB-UniRule"/>
</dbReference>
<evidence type="ECO:0000256" key="10">
    <source>
        <dbReference type="ARBA" id="ARBA00049339"/>
    </source>
</evidence>
<dbReference type="FunFam" id="1.10.730.10:FF:000006">
    <property type="entry name" value="Arginyl-tRNA synthetase 2, mitochondrial"/>
    <property type="match status" value="1"/>
</dbReference>
<dbReference type="EMBL" id="CP026604">
    <property type="protein sequence ID" value="AWB68099.1"/>
    <property type="molecule type" value="Genomic_DNA"/>
</dbReference>
<evidence type="ECO:0000256" key="2">
    <source>
        <dbReference type="ARBA" id="ARBA00005594"/>
    </source>
</evidence>
<dbReference type="InterPro" id="IPR036695">
    <property type="entry name" value="Arg-tRNA-synth_N_sf"/>
</dbReference>
<dbReference type="KEGG" id="cate:C2869_17460"/>
<dbReference type="CDD" id="cd07956">
    <property type="entry name" value="Anticodon_Ia_Arg"/>
    <property type="match status" value="1"/>
</dbReference>
<evidence type="ECO:0000256" key="4">
    <source>
        <dbReference type="ARBA" id="ARBA00022490"/>
    </source>
</evidence>
<dbReference type="CDD" id="cd00671">
    <property type="entry name" value="ArgRS_core"/>
    <property type="match status" value="1"/>
</dbReference>
<dbReference type="Pfam" id="PF05746">
    <property type="entry name" value="DALR_1"/>
    <property type="match status" value="1"/>
</dbReference>
<evidence type="ECO:0000256" key="12">
    <source>
        <dbReference type="RuleBase" id="RU363038"/>
    </source>
</evidence>
<evidence type="ECO:0000313" key="17">
    <source>
        <dbReference type="Proteomes" id="UP000244441"/>
    </source>
</evidence>
<dbReference type="PROSITE" id="PS00178">
    <property type="entry name" value="AA_TRNA_LIGASE_I"/>
    <property type="match status" value="1"/>
</dbReference>
<dbReference type="SMART" id="SM00836">
    <property type="entry name" value="DALR_1"/>
    <property type="match status" value="1"/>
</dbReference>
<evidence type="ECO:0000313" key="16">
    <source>
        <dbReference type="EMBL" id="AWB68099.1"/>
    </source>
</evidence>
<dbReference type="Pfam" id="PF03485">
    <property type="entry name" value="Arg_tRNA_synt_N"/>
    <property type="match status" value="1"/>
</dbReference>
<protein>
    <recommendedName>
        <fullName evidence="11">Arginine--tRNA ligase</fullName>
        <ecNumber evidence="11">6.1.1.19</ecNumber>
    </recommendedName>
    <alternativeName>
        <fullName evidence="11">Arginyl-tRNA synthetase</fullName>
        <shortName evidence="11">ArgRS</shortName>
    </alternativeName>
</protein>
<evidence type="ECO:0000256" key="6">
    <source>
        <dbReference type="ARBA" id="ARBA00022741"/>
    </source>
</evidence>
<comment type="subunit">
    <text evidence="3 11">Monomer.</text>
</comment>
<evidence type="ECO:0000256" key="13">
    <source>
        <dbReference type="SAM" id="Coils"/>
    </source>
</evidence>
<keyword evidence="5 11" id="KW-0436">Ligase</keyword>
<keyword evidence="9 11" id="KW-0030">Aminoacyl-tRNA synthetase</keyword>
<dbReference type="InterPro" id="IPR008909">
    <property type="entry name" value="DALR_anticod-bd"/>
</dbReference>
<comment type="catalytic activity">
    <reaction evidence="10 11">
        <text>tRNA(Arg) + L-arginine + ATP = L-arginyl-tRNA(Arg) + AMP + diphosphate</text>
        <dbReference type="Rhea" id="RHEA:20301"/>
        <dbReference type="Rhea" id="RHEA-COMP:9658"/>
        <dbReference type="Rhea" id="RHEA-COMP:9673"/>
        <dbReference type="ChEBI" id="CHEBI:30616"/>
        <dbReference type="ChEBI" id="CHEBI:32682"/>
        <dbReference type="ChEBI" id="CHEBI:33019"/>
        <dbReference type="ChEBI" id="CHEBI:78442"/>
        <dbReference type="ChEBI" id="CHEBI:78513"/>
        <dbReference type="ChEBI" id="CHEBI:456215"/>
        <dbReference type="EC" id="6.1.1.19"/>
    </reaction>
</comment>
<dbReference type="SUPFAM" id="SSF55190">
    <property type="entry name" value="Arginyl-tRNA synthetase (ArgRS), N-terminal 'additional' domain"/>
    <property type="match status" value="1"/>
</dbReference>
<dbReference type="AlphaFoldDB" id="A0A2S0VV55"/>
<dbReference type="PRINTS" id="PR01038">
    <property type="entry name" value="TRNASYNTHARG"/>
</dbReference>
<dbReference type="GO" id="GO:0006420">
    <property type="term" value="P:arginyl-tRNA aminoacylation"/>
    <property type="evidence" value="ECO:0007669"/>
    <property type="project" value="UniProtKB-UniRule"/>
</dbReference>
<accession>A0A2S0VV55</accession>
<keyword evidence="13" id="KW-0175">Coiled coil</keyword>
<feature type="domain" description="Arginyl tRNA synthetase N-terminal" evidence="15">
    <location>
        <begin position="1"/>
        <end position="87"/>
    </location>
</feature>
<dbReference type="EC" id="6.1.1.19" evidence="11"/>
<comment type="subcellular location">
    <subcellularLocation>
        <location evidence="1 11">Cytoplasm</location>
    </subcellularLocation>
</comment>
<dbReference type="InterPro" id="IPR035684">
    <property type="entry name" value="ArgRS_core"/>
</dbReference>
<dbReference type="SUPFAM" id="SSF52374">
    <property type="entry name" value="Nucleotidylyl transferase"/>
    <property type="match status" value="1"/>
</dbReference>
<dbReference type="PANTHER" id="PTHR11956">
    <property type="entry name" value="ARGINYL-TRNA SYNTHETASE"/>
    <property type="match status" value="1"/>
</dbReference>
<dbReference type="Pfam" id="PF00750">
    <property type="entry name" value="tRNA-synt_1d"/>
    <property type="match status" value="1"/>
</dbReference>
<dbReference type="RefSeq" id="WP_108604164.1">
    <property type="nucleotide sequence ID" value="NZ_CP026604.1"/>
</dbReference>
<evidence type="ECO:0000259" key="15">
    <source>
        <dbReference type="SMART" id="SM01016"/>
    </source>
</evidence>
<evidence type="ECO:0000256" key="8">
    <source>
        <dbReference type="ARBA" id="ARBA00022917"/>
    </source>
</evidence>
<evidence type="ECO:0000256" key="7">
    <source>
        <dbReference type="ARBA" id="ARBA00022840"/>
    </source>
</evidence>
<evidence type="ECO:0000256" key="5">
    <source>
        <dbReference type="ARBA" id="ARBA00022598"/>
    </source>
</evidence>
<evidence type="ECO:0000256" key="9">
    <source>
        <dbReference type="ARBA" id="ARBA00023146"/>
    </source>
</evidence>
<dbReference type="InterPro" id="IPR009080">
    <property type="entry name" value="tRNAsynth_Ia_anticodon-bd"/>
</dbReference>
<dbReference type="Proteomes" id="UP000244441">
    <property type="component" value="Chromosome"/>
</dbReference>
<keyword evidence="8 11" id="KW-0648">Protein biosynthesis</keyword>
<reference evidence="16 17" key="1">
    <citation type="submission" date="2018-01" db="EMBL/GenBank/DDBJ databases">
        <title>Genome sequence of a Cantenovulum-like bacteria.</title>
        <authorList>
            <person name="Tan W.R."/>
            <person name="Lau N.-S."/>
            <person name="Go F."/>
            <person name="Amirul A.-A.A."/>
        </authorList>
    </citation>
    <scope>NUCLEOTIDE SEQUENCE [LARGE SCALE GENOMIC DNA]</scope>
    <source>
        <strain evidence="16 17">CCB-QB4</strain>
    </source>
</reference>
<dbReference type="HAMAP" id="MF_00123">
    <property type="entry name" value="Arg_tRNA_synth"/>
    <property type="match status" value="1"/>
</dbReference>
<feature type="coiled-coil region" evidence="13">
    <location>
        <begin position="473"/>
        <end position="500"/>
    </location>
</feature>
<feature type="domain" description="DALR anticodon binding" evidence="14">
    <location>
        <begin position="462"/>
        <end position="579"/>
    </location>
</feature>
<dbReference type="InterPro" id="IPR014729">
    <property type="entry name" value="Rossmann-like_a/b/a_fold"/>
</dbReference>
<sequence>MKIKQYLSERVQAAMVAAGIPAEHGPHVALSNKPQFGDYQANGVLGAAKALKTNPRELATKVLAELDLADIAEKTEIAGPGFINIFLSKEWLVQQAQASFQDPRLGVAKAEQVQTCVVDYSSPNLAKEMHVGHLRSSIIGDAIVRALEFQGHKVIRQNHMGDWGTQFGMLIAHLEDTMAGGSIDGTALADLETFYREAKKRFDDEEAFATKARDYVVKLQGGDERCTELWQQFIEISVQHSEEVYDKLNVTLEREHIKPESAYNEQLPKVIASLQDQGLAVEDQGAQVVFLEEMADKEGNPMPVIVQKSGGGYLYATTDLAAIQYRSQELDADRCLYFIDARQSLHMQQVFTIGKKAGFATDKVSLEHHPFGTMMGEDGKPFKTRAGGTVKLAELLEESVSRATELLSKRETDLTAEQQAEVARKVGIGAVKFADLSKNRTSDYIFNWKTMLSFEGATAPYLQYAYTRVQSIFDKAGIQASDLENNVQVIEEQEKALLTKLAQFEDTLETVTREAYPHMLCAYLYEVASGFMSFYEACPILKDDVDSVTKNSRLVIAYNAQQTLKTGLELLGIETMDKM</sequence>
<keyword evidence="6 11" id="KW-0547">Nucleotide-binding</keyword>
<dbReference type="Gene3D" id="1.10.730.10">
    <property type="entry name" value="Isoleucyl-tRNA Synthetase, Domain 1"/>
    <property type="match status" value="1"/>
</dbReference>
<dbReference type="InterPro" id="IPR001278">
    <property type="entry name" value="Arg-tRNA-ligase"/>
</dbReference>
<dbReference type="PANTHER" id="PTHR11956:SF5">
    <property type="entry name" value="ARGININE--TRNA LIGASE, CYTOPLASMIC"/>
    <property type="match status" value="1"/>
</dbReference>
<dbReference type="InterPro" id="IPR005148">
    <property type="entry name" value="Arg-tRNA-synth_N"/>
</dbReference>
<dbReference type="FunFam" id="3.40.50.620:FF:000030">
    <property type="entry name" value="Arginine--tRNA ligase"/>
    <property type="match status" value="1"/>
</dbReference>
<evidence type="ECO:0000256" key="3">
    <source>
        <dbReference type="ARBA" id="ARBA00011245"/>
    </source>
</evidence>
<comment type="similarity">
    <text evidence="2 11 12">Belongs to the class-I aminoacyl-tRNA synthetase family.</text>
</comment>
<dbReference type="SUPFAM" id="SSF47323">
    <property type="entry name" value="Anticodon-binding domain of a subclass of class I aminoacyl-tRNA synthetases"/>
    <property type="match status" value="1"/>
</dbReference>
<name>A0A2S0VV55_9ALTE</name>
<dbReference type="InterPro" id="IPR001412">
    <property type="entry name" value="aa-tRNA-synth_I_CS"/>
</dbReference>
<dbReference type="SMART" id="SM01016">
    <property type="entry name" value="Arg_tRNA_synt_N"/>
    <property type="match status" value="1"/>
</dbReference>
<dbReference type="OrthoDB" id="9803211at2"/>
<feature type="short sequence motif" description="'HIGH' region" evidence="11">
    <location>
        <begin position="123"/>
        <end position="133"/>
    </location>
</feature>
<proteinExistence type="inferred from homology"/>
<organism evidence="16 17">
    <name type="scientific">Saccharobesus litoralis</name>
    <dbReference type="NCBI Taxonomy" id="2172099"/>
    <lineage>
        <taxon>Bacteria</taxon>
        <taxon>Pseudomonadati</taxon>
        <taxon>Pseudomonadota</taxon>
        <taxon>Gammaproteobacteria</taxon>
        <taxon>Alteromonadales</taxon>
        <taxon>Alteromonadaceae</taxon>
        <taxon>Saccharobesus</taxon>
    </lineage>
</organism>
<gene>
    <name evidence="11" type="primary">argS</name>
    <name evidence="16" type="ORF">C2869_17460</name>
</gene>